<feature type="domain" description="Threonine/serine exporter-like N-terminal" evidence="3">
    <location>
        <begin position="13"/>
        <end position="244"/>
    </location>
</feature>
<keyword evidence="2" id="KW-1133">Transmembrane helix</keyword>
<evidence type="ECO:0000313" key="5">
    <source>
        <dbReference type="Proteomes" id="UP001241072"/>
    </source>
</evidence>
<keyword evidence="2" id="KW-0812">Transmembrane</keyword>
<comment type="similarity">
    <text evidence="1">Belongs to the ThrE exporter (TC 2.A.79) family.</text>
</comment>
<reference evidence="4 5" key="1">
    <citation type="submission" date="2023-07" db="EMBL/GenBank/DDBJ databases">
        <title>Protaetiibacter sp. nov WY-16 isolated from soil.</title>
        <authorList>
            <person name="Liu B."/>
            <person name="Wan Y."/>
        </authorList>
    </citation>
    <scope>NUCLEOTIDE SEQUENCE [LARGE SCALE GENOMIC DNA]</scope>
    <source>
        <strain evidence="4 5">WY-16</strain>
    </source>
</reference>
<feature type="transmembrane region" description="Helical" evidence="2">
    <location>
        <begin position="110"/>
        <end position="128"/>
    </location>
</feature>
<gene>
    <name evidence="4" type="ORF">Q5716_12840</name>
</gene>
<evidence type="ECO:0000313" key="4">
    <source>
        <dbReference type="EMBL" id="MDO7883117.1"/>
    </source>
</evidence>
<feature type="transmembrane region" description="Helical" evidence="2">
    <location>
        <begin position="161"/>
        <end position="185"/>
    </location>
</feature>
<evidence type="ECO:0000256" key="1">
    <source>
        <dbReference type="ARBA" id="ARBA00034125"/>
    </source>
</evidence>
<feature type="transmembrane region" description="Helical" evidence="2">
    <location>
        <begin position="279"/>
        <end position="305"/>
    </location>
</feature>
<dbReference type="InterPro" id="IPR010619">
    <property type="entry name" value="ThrE-like_N"/>
</dbReference>
<feature type="transmembrane region" description="Helical" evidence="2">
    <location>
        <begin position="191"/>
        <end position="213"/>
    </location>
</feature>
<name>A0ABT9BRQ9_9MICO</name>
<sequence>MPEPAPDEEVEAIGRLGVALLDAGYAVTDVSRVAKAVARSNSAEFTVGALPTGVFVDDGDRTRVLVSTGTSFTFEQVGVVGKLAAEAERGMPWPQLQAGLDHLYTMRPRYPLWLSLLGSGLISGGIAVVLGNPWWAVGLDAALGILVGYILTVAGRYPRIAAVLPFFLALVIALLVGLTASLAGIAEVPFYAISAPLVMLIPGAAVTNALIEVSAGDVVSGGGRLVSGLTIWAMLAAGTVAGVGILGGRLDDTAVVLGTGGGPALAAVDPLFAWPAVALLAIGVGVFLSATIPVTLVITATLLLAYAGTLVLTPLLGAGFAAAVTAAVLLLALRLLERGWPSLPAIVTFRPVFWLLVPGSLGLIAVSSLGSDGSEHMIWTTASTVLGLVIGVQVGAVASEAFRSGPGHNGERG</sequence>
<accession>A0ABT9BRQ9</accession>
<evidence type="ECO:0000256" key="2">
    <source>
        <dbReference type="SAM" id="Phobius"/>
    </source>
</evidence>
<feature type="transmembrane region" description="Helical" evidence="2">
    <location>
        <begin position="377"/>
        <end position="398"/>
    </location>
</feature>
<feature type="transmembrane region" description="Helical" evidence="2">
    <location>
        <begin position="225"/>
        <end position="247"/>
    </location>
</feature>
<dbReference type="EMBL" id="JAUQUB010000003">
    <property type="protein sequence ID" value="MDO7883117.1"/>
    <property type="molecule type" value="Genomic_DNA"/>
</dbReference>
<keyword evidence="5" id="KW-1185">Reference proteome</keyword>
<dbReference type="PANTHER" id="PTHR31082:SF4">
    <property type="entry name" value="PHEROMONE-REGULATED MEMBRANE PROTEIN 10"/>
    <property type="match status" value="1"/>
</dbReference>
<feature type="transmembrane region" description="Helical" evidence="2">
    <location>
        <begin position="311"/>
        <end position="332"/>
    </location>
</feature>
<dbReference type="InterPro" id="IPR051361">
    <property type="entry name" value="ThrE/Ser_Exporter"/>
</dbReference>
<comment type="caution">
    <text evidence="4">The sequence shown here is derived from an EMBL/GenBank/DDBJ whole genome shotgun (WGS) entry which is preliminary data.</text>
</comment>
<feature type="transmembrane region" description="Helical" evidence="2">
    <location>
        <begin position="134"/>
        <end position="154"/>
    </location>
</feature>
<evidence type="ECO:0000259" key="3">
    <source>
        <dbReference type="Pfam" id="PF06738"/>
    </source>
</evidence>
<protein>
    <submittedName>
        <fullName evidence="4">Threonine/serine exporter family protein</fullName>
    </submittedName>
</protein>
<dbReference type="PANTHER" id="PTHR31082">
    <property type="entry name" value="PHEROMONE-REGULATED MEMBRANE PROTEIN 10"/>
    <property type="match status" value="1"/>
</dbReference>
<dbReference type="Pfam" id="PF06738">
    <property type="entry name" value="ThrE"/>
    <property type="match status" value="1"/>
</dbReference>
<dbReference type="RefSeq" id="WP_305003548.1">
    <property type="nucleotide sequence ID" value="NZ_JAUQUB010000003.1"/>
</dbReference>
<feature type="transmembrane region" description="Helical" evidence="2">
    <location>
        <begin position="352"/>
        <end position="371"/>
    </location>
</feature>
<proteinExistence type="inferred from homology"/>
<keyword evidence="2" id="KW-0472">Membrane</keyword>
<organism evidence="4 5">
    <name type="scientific">Antiquaquibacter soli</name>
    <dbReference type="NCBI Taxonomy" id="3064523"/>
    <lineage>
        <taxon>Bacteria</taxon>
        <taxon>Bacillati</taxon>
        <taxon>Actinomycetota</taxon>
        <taxon>Actinomycetes</taxon>
        <taxon>Micrococcales</taxon>
        <taxon>Microbacteriaceae</taxon>
        <taxon>Antiquaquibacter</taxon>
    </lineage>
</organism>
<dbReference type="Proteomes" id="UP001241072">
    <property type="component" value="Unassembled WGS sequence"/>
</dbReference>